<evidence type="ECO:0008006" key="3">
    <source>
        <dbReference type="Google" id="ProtNLM"/>
    </source>
</evidence>
<evidence type="ECO:0000256" key="1">
    <source>
        <dbReference type="ARBA" id="ARBA00022679"/>
    </source>
</evidence>
<keyword evidence="1" id="KW-0808">Transferase</keyword>
<dbReference type="AlphaFoldDB" id="A0A644Y9J2"/>
<accession>A0A644Y9J2</accession>
<sequence>MQCGTFDFLNQREDMRIIINASNLKIGGGLQVAESLIRELPAFLEHEFLIFVSDKLSSLLKDFCEQDGIHIIPYNIHAGIFNAIWNRNRQLDRYTAEFKADAVFTIFGPSYWRPKVFHFCGFAIPHYLYHSTDTPFYSHLGKKQNIRLAMMRFLQMFSLKHSADVFVTETHDASQRLANLVRRQQVVTVPNCCNQIFDLPERQRNIEIPDFQGVTLLTVSAWYPHKNLDRLLGAAEYLKEKYPDFKFRFVLTIPNGVLGIPFHLKDNFLLIGKIPIDVLPSLYRQSNMMILPSLLECFSVTYLEAMKSRLPILTSDLAFARDVCGEAAKYFNPESSSSVGEAIYSLASDVLEQNLLIEKGQCKLKDYPNHHGRLAKYLQYLGQYSQGHVS</sequence>
<dbReference type="Pfam" id="PF13692">
    <property type="entry name" value="Glyco_trans_1_4"/>
    <property type="match status" value="1"/>
</dbReference>
<dbReference type="SUPFAM" id="SSF53756">
    <property type="entry name" value="UDP-Glycosyltransferase/glycogen phosphorylase"/>
    <property type="match status" value="1"/>
</dbReference>
<dbReference type="PANTHER" id="PTHR46401">
    <property type="entry name" value="GLYCOSYLTRANSFERASE WBBK-RELATED"/>
    <property type="match status" value="1"/>
</dbReference>
<protein>
    <recommendedName>
        <fullName evidence="3">Glycosyl transferase family 1 domain-containing protein</fullName>
    </recommendedName>
</protein>
<dbReference type="EMBL" id="VSSQ01004386">
    <property type="protein sequence ID" value="MPM24979.1"/>
    <property type="molecule type" value="Genomic_DNA"/>
</dbReference>
<dbReference type="GO" id="GO:0016757">
    <property type="term" value="F:glycosyltransferase activity"/>
    <property type="evidence" value="ECO:0007669"/>
    <property type="project" value="TreeGrafter"/>
</dbReference>
<evidence type="ECO:0000313" key="2">
    <source>
        <dbReference type="EMBL" id="MPM24979.1"/>
    </source>
</evidence>
<reference evidence="2" key="1">
    <citation type="submission" date="2019-08" db="EMBL/GenBank/DDBJ databases">
        <authorList>
            <person name="Kucharzyk K."/>
            <person name="Murdoch R.W."/>
            <person name="Higgins S."/>
            <person name="Loffler F."/>
        </authorList>
    </citation>
    <scope>NUCLEOTIDE SEQUENCE</scope>
</reference>
<dbReference type="PANTHER" id="PTHR46401:SF2">
    <property type="entry name" value="GLYCOSYLTRANSFERASE WBBK-RELATED"/>
    <property type="match status" value="1"/>
</dbReference>
<gene>
    <name evidence="2" type="ORF">SDC9_71468</name>
</gene>
<organism evidence="2">
    <name type="scientific">bioreactor metagenome</name>
    <dbReference type="NCBI Taxonomy" id="1076179"/>
    <lineage>
        <taxon>unclassified sequences</taxon>
        <taxon>metagenomes</taxon>
        <taxon>ecological metagenomes</taxon>
    </lineage>
</organism>
<dbReference type="Gene3D" id="3.40.50.2000">
    <property type="entry name" value="Glycogen Phosphorylase B"/>
    <property type="match status" value="2"/>
</dbReference>
<comment type="caution">
    <text evidence="2">The sequence shown here is derived from an EMBL/GenBank/DDBJ whole genome shotgun (WGS) entry which is preliminary data.</text>
</comment>
<proteinExistence type="predicted"/>
<name>A0A644Y9J2_9ZZZZ</name>